<dbReference type="PRINTS" id="PR00909">
    <property type="entry name" value="SPERMDNBNDNG"/>
</dbReference>
<dbReference type="KEGG" id="xcl:G4Z02_07985"/>
<organism evidence="7 8">
    <name type="scientific">Candidatus Xianfuyuplasma coldseepsis</name>
    <dbReference type="NCBI Taxonomy" id="2782163"/>
    <lineage>
        <taxon>Bacteria</taxon>
        <taxon>Bacillati</taxon>
        <taxon>Mycoplasmatota</taxon>
        <taxon>Mollicutes</taxon>
        <taxon>Candidatus Izemoplasmatales</taxon>
        <taxon>Candidatus Izemoplasmataceae</taxon>
        <taxon>Candidatus Xianfuyuplasma</taxon>
    </lineage>
</organism>
<protein>
    <submittedName>
        <fullName evidence="7">ABC transporter substrate-binding protein</fullName>
    </submittedName>
</protein>
<evidence type="ECO:0000256" key="2">
    <source>
        <dbReference type="ARBA" id="ARBA00022448"/>
    </source>
</evidence>
<feature type="chain" id="PRO_5036478954" evidence="6">
    <location>
        <begin position="23"/>
        <end position="399"/>
    </location>
</feature>
<proteinExistence type="predicted"/>
<feature type="transmembrane region" description="Helical" evidence="5">
    <location>
        <begin position="374"/>
        <end position="395"/>
    </location>
</feature>
<dbReference type="Gene3D" id="3.40.190.10">
    <property type="entry name" value="Periplasmic binding protein-like II"/>
    <property type="match status" value="2"/>
</dbReference>
<reference evidence="7 8" key="1">
    <citation type="submission" date="2020-02" db="EMBL/GenBank/DDBJ databases">
        <authorList>
            <person name="Zheng R.K."/>
            <person name="Sun C.M."/>
        </authorList>
    </citation>
    <scope>NUCLEOTIDE SEQUENCE [LARGE SCALE GENOMIC DNA]</scope>
    <source>
        <strain evidence="8">zrk13</strain>
    </source>
</reference>
<dbReference type="SUPFAM" id="SSF53850">
    <property type="entry name" value="Periplasmic binding protein-like II"/>
    <property type="match status" value="1"/>
</dbReference>
<evidence type="ECO:0000313" key="8">
    <source>
        <dbReference type="Proteomes" id="UP000514720"/>
    </source>
</evidence>
<keyword evidence="8" id="KW-1185">Reference proteome</keyword>
<gene>
    <name evidence="7" type="ORF">G4Z02_07985</name>
</gene>
<keyword evidence="5" id="KW-0472">Membrane</keyword>
<feature type="signal peptide" evidence="6">
    <location>
        <begin position="1"/>
        <end position="22"/>
    </location>
</feature>
<keyword evidence="4" id="KW-0574">Periplasm</keyword>
<dbReference type="PANTHER" id="PTHR30222:SF17">
    <property type="entry name" value="SPERMIDINE_PUTRESCINE-BINDING PERIPLASMIC PROTEIN"/>
    <property type="match status" value="1"/>
</dbReference>
<dbReference type="RefSeq" id="WP_258877488.1">
    <property type="nucleotide sequence ID" value="NZ_CP048914.1"/>
</dbReference>
<keyword evidence="5" id="KW-0812">Transmembrane</keyword>
<evidence type="ECO:0000256" key="5">
    <source>
        <dbReference type="SAM" id="Phobius"/>
    </source>
</evidence>
<evidence type="ECO:0000313" key="7">
    <source>
        <dbReference type="EMBL" id="QMS85683.1"/>
    </source>
</evidence>
<keyword evidence="2" id="KW-0813">Transport</keyword>
<name>A0A7L7KSG8_9MOLU</name>
<dbReference type="InterPro" id="IPR006059">
    <property type="entry name" value="SBP"/>
</dbReference>
<sequence length="399" mass="44702">MKKIMLLLAIGLMVSLAFNVDAKEVSAMTTVYSGETLYVLNWGEYMDPELVEQFETTFDVTVVYDEVGSNEEMEVRIKAGTTKYDVAFPSDYMIDKLRQQNLLNEIDHTKLTGLSNVTIKPEVASLTEGKGYDSYFIPYFWGTIGIMYNTDSVDEADLTGWEVLFDTDSSYRIGMYNSARDAAAAALLYLGYDVNTNDEDELSEAEDALRAMDYSVVGEDNLKTLVQSGNLDMALVYSGDYFDTLYIAEEEEADINFGFYVPDTTNVWVDGFVIPTTSENTDLAHEFINFFLDEAVAEQNADWVGYAPVLDEVFDTLTNPDGDYGYDYDNYDPYPAGSSRVIYEYISDARFQRLNELLDAAKASDIETGCFSSLQLSTFVLPAVMTVAVLAVFALKKQK</sequence>
<accession>A0A7L7KSG8</accession>
<dbReference type="EMBL" id="CP048914">
    <property type="protein sequence ID" value="QMS85683.1"/>
    <property type="molecule type" value="Genomic_DNA"/>
</dbReference>
<evidence type="ECO:0000256" key="4">
    <source>
        <dbReference type="ARBA" id="ARBA00022764"/>
    </source>
</evidence>
<dbReference type="PANTHER" id="PTHR30222">
    <property type="entry name" value="SPERMIDINE/PUTRESCINE-BINDING PERIPLASMIC PROTEIN"/>
    <property type="match status" value="1"/>
</dbReference>
<dbReference type="InterPro" id="IPR001188">
    <property type="entry name" value="Sperm_putr-bd"/>
</dbReference>
<keyword evidence="3 6" id="KW-0732">Signal</keyword>
<evidence type="ECO:0000256" key="3">
    <source>
        <dbReference type="ARBA" id="ARBA00022729"/>
    </source>
</evidence>
<evidence type="ECO:0000256" key="6">
    <source>
        <dbReference type="SAM" id="SignalP"/>
    </source>
</evidence>
<evidence type="ECO:0000256" key="1">
    <source>
        <dbReference type="ARBA" id="ARBA00004418"/>
    </source>
</evidence>
<keyword evidence="5" id="KW-1133">Transmembrane helix</keyword>
<dbReference type="GO" id="GO:0019808">
    <property type="term" value="F:polyamine binding"/>
    <property type="evidence" value="ECO:0007669"/>
    <property type="project" value="InterPro"/>
</dbReference>
<comment type="subcellular location">
    <subcellularLocation>
        <location evidence="1">Periplasm</location>
    </subcellularLocation>
</comment>
<dbReference type="AlphaFoldDB" id="A0A7L7KSG8"/>
<dbReference type="Pfam" id="PF13416">
    <property type="entry name" value="SBP_bac_8"/>
    <property type="match status" value="1"/>
</dbReference>
<dbReference type="Proteomes" id="UP000514720">
    <property type="component" value="Chromosome"/>
</dbReference>
<dbReference type="GO" id="GO:0015846">
    <property type="term" value="P:polyamine transport"/>
    <property type="evidence" value="ECO:0007669"/>
    <property type="project" value="InterPro"/>
</dbReference>
<dbReference type="GO" id="GO:0042597">
    <property type="term" value="C:periplasmic space"/>
    <property type="evidence" value="ECO:0007669"/>
    <property type="project" value="UniProtKB-SubCell"/>
</dbReference>
<dbReference type="CDD" id="cd13663">
    <property type="entry name" value="PBP2_PotD_PotF_like_2"/>
    <property type="match status" value="1"/>
</dbReference>